<dbReference type="Proteomes" id="UP000577419">
    <property type="component" value="Unassembled WGS sequence"/>
</dbReference>
<reference evidence="3" key="1">
    <citation type="journal article" date="2020" name="bioRxiv">
        <title>A rank-normalized archaeal taxonomy based on genome phylogeny resolves widespread incomplete and uneven classifications.</title>
        <authorList>
            <person name="Rinke C."/>
            <person name="Chuvochina M."/>
            <person name="Mussig A.J."/>
            <person name="Chaumeil P.-A."/>
            <person name="Waite D.W."/>
            <person name="Whitman W.B."/>
            <person name="Parks D.H."/>
            <person name="Hugenholtz P."/>
        </authorList>
    </citation>
    <scope>NUCLEOTIDE SEQUENCE [LARGE SCALE GENOMIC DNA]</scope>
</reference>
<sequence>MAFLRKPVGKRRGLNISKKQARKKRKLKRKVIAGAVSAALLAGIGIPTYKVERYNFFNRGVNALAAQHGISEEHIIKERTKVWVDMGLSNLPGEYWPEKATIIKGYWKAPEAEKKLLERLRNGIKRGDFEKGGKPKGKDKKIYIKRNKGNRGSGRTAFS</sequence>
<protein>
    <submittedName>
        <fullName evidence="2">Uncharacterized protein</fullName>
    </submittedName>
</protein>
<feature type="region of interest" description="Disordered" evidence="1">
    <location>
        <begin position="126"/>
        <end position="159"/>
    </location>
</feature>
<feature type="compositionally biased region" description="Basic residues" evidence="1">
    <location>
        <begin position="134"/>
        <end position="149"/>
    </location>
</feature>
<gene>
    <name evidence="2" type="ORF">HA237_05190</name>
</gene>
<comment type="caution">
    <text evidence="2">The sequence shown here is derived from an EMBL/GenBank/DDBJ whole genome shotgun (WGS) entry which is preliminary data.</text>
</comment>
<proteinExistence type="predicted"/>
<dbReference type="AlphaFoldDB" id="A0A7J4ITE6"/>
<dbReference type="EMBL" id="DUFG01000025">
    <property type="protein sequence ID" value="HIH08732.1"/>
    <property type="molecule type" value="Genomic_DNA"/>
</dbReference>
<accession>A0A7J4ITE6</accession>
<evidence type="ECO:0000256" key="1">
    <source>
        <dbReference type="SAM" id="MobiDB-lite"/>
    </source>
</evidence>
<evidence type="ECO:0000313" key="3">
    <source>
        <dbReference type="Proteomes" id="UP000577419"/>
    </source>
</evidence>
<evidence type="ECO:0000313" key="2">
    <source>
        <dbReference type="EMBL" id="HIH08732.1"/>
    </source>
</evidence>
<name>A0A7J4ITE6_9ARCH</name>
<organism evidence="2 3">
    <name type="scientific">Candidatus Iainarchaeum sp</name>
    <dbReference type="NCBI Taxonomy" id="3101447"/>
    <lineage>
        <taxon>Archaea</taxon>
        <taxon>Candidatus Iainarchaeota</taxon>
        <taxon>Candidatus Iainarchaeia</taxon>
        <taxon>Candidatus Iainarchaeales</taxon>
        <taxon>Candidatus Iainarchaeaceae</taxon>
        <taxon>Candidatus Iainarchaeum</taxon>
    </lineage>
</organism>